<organism evidence="1 2">
    <name type="scientific">Ataeniobius toweri</name>
    <dbReference type="NCBI Taxonomy" id="208326"/>
    <lineage>
        <taxon>Eukaryota</taxon>
        <taxon>Metazoa</taxon>
        <taxon>Chordata</taxon>
        <taxon>Craniata</taxon>
        <taxon>Vertebrata</taxon>
        <taxon>Euteleostomi</taxon>
        <taxon>Actinopterygii</taxon>
        <taxon>Neopterygii</taxon>
        <taxon>Teleostei</taxon>
        <taxon>Neoteleostei</taxon>
        <taxon>Acanthomorphata</taxon>
        <taxon>Ovalentaria</taxon>
        <taxon>Atherinomorphae</taxon>
        <taxon>Cyprinodontiformes</taxon>
        <taxon>Goodeidae</taxon>
        <taxon>Ataeniobius</taxon>
    </lineage>
</organism>
<protein>
    <submittedName>
        <fullName evidence="1">Uncharacterized protein</fullName>
    </submittedName>
</protein>
<reference evidence="1 2" key="1">
    <citation type="submission" date="2021-07" db="EMBL/GenBank/DDBJ databases">
        <authorList>
            <person name="Palmer J.M."/>
        </authorList>
    </citation>
    <scope>NUCLEOTIDE SEQUENCE [LARGE SCALE GENOMIC DNA]</scope>
    <source>
        <strain evidence="1 2">AT_MEX2019</strain>
        <tissue evidence="1">Muscle</tissue>
    </source>
</reference>
<name>A0ABU7C3A5_9TELE</name>
<proteinExistence type="predicted"/>
<gene>
    <name evidence="1" type="ORF">ATANTOWER_018748</name>
</gene>
<accession>A0ABU7C3A5</accession>
<dbReference type="Proteomes" id="UP001345963">
    <property type="component" value="Unassembled WGS sequence"/>
</dbReference>
<sequence length="115" mass="13124">MVNTIITLSIYSNKALSLNKNRHEIIIIDISVSETAPLFYPFLPGCCFNGRILLKLLSVLFDHQQKLVIRAKRQHNRVFSVVFCISVEHLFVLKTLHTSIVFVCVHVKAFDEPDG</sequence>
<keyword evidence="2" id="KW-1185">Reference proteome</keyword>
<dbReference type="EMBL" id="JAHUTI010078681">
    <property type="protein sequence ID" value="MED6256666.1"/>
    <property type="molecule type" value="Genomic_DNA"/>
</dbReference>
<evidence type="ECO:0000313" key="2">
    <source>
        <dbReference type="Proteomes" id="UP001345963"/>
    </source>
</evidence>
<comment type="caution">
    <text evidence="1">The sequence shown here is derived from an EMBL/GenBank/DDBJ whole genome shotgun (WGS) entry which is preliminary data.</text>
</comment>
<evidence type="ECO:0000313" key="1">
    <source>
        <dbReference type="EMBL" id="MED6256666.1"/>
    </source>
</evidence>